<dbReference type="EMBL" id="CP023344">
    <property type="protein sequence ID" value="ATC63883.1"/>
    <property type="molecule type" value="Genomic_DNA"/>
</dbReference>
<dbReference type="KEGG" id="vbh:CMV30_07935"/>
<keyword evidence="3" id="KW-1185">Reference proteome</keyword>
<evidence type="ECO:0000313" key="2">
    <source>
        <dbReference type="EMBL" id="ATC63883.1"/>
    </source>
</evidence>
<gene>
    <name evidence="2" type="ORF">CMV30_07935</name>
</gene>
<accession>A0A290Q618</accession>
<name>A0A290Q618_9BACT</name>
<feature type="signal peptide" evidence="1">
    <location>
        <begin position="1"/>
        <end position="26"/>
    </location>
</feature>
<feature type="chain" id="PRO_5012267863" evidence="1">
    <location>
        <begin position="27"/>
        <end position="328"/>
    </location>
</feature>
<protein>
    <submittedName>
        <fullName evidence="2">Uncharacterized protein</fullName>
    </submittedName>
</protein>
<dbReference type="RefSeq" id="WP_096055515.1">
    <property type="nucleotide sequence ID" value="NZ_CP023344.1"/>
</dbReference>
<sequence length="328" mass="36242">MKLSVRHTLLPLIAAIVTAFLATARAADPKPPSKREAREIEKALTLRFKADEYFAKTQRDYFDESSIIGQPIAAVIRQKGPATRVADDGAGGKIFAYESDVSGQSGEYVPGYTITDQFGNVVERGEGRDTRSSYHYVAYRDFHVNPEGQTTRLVTGVRGLPPPTGLEKMAKIWSGKISFPGKSRAEIAALIHTHIKTRGYVLKHDSGDSISYRHFTQFGTAQECGADLYGKVRVIVNLHNGELDADVYVANFSTIFGAKIIINANDDVASENNVPFNILSWIAPKEARQAFPEAMFDTKKKPLNPIVISTVYRFHEGYSKELQALAND</sequence>
<evidence type="ECO:0000313" key="3">
    <source>
        <dbReference type="Proteomes" id="UP000217265"/>
    </source>
</evidence>
<dbReference type="OrthoDB" id="673461at2"/>
<evidence type="ECO:0000256" key="1">
    <source>
        <dbReference type="SAM" id="SignalP"/>
    </source>
</evidence>
<reference evidence="2 3" key="1">
    <citation type="submission" date="2017-09" db="EMBL/GenBank/DDBJ databases">
        <title>Complete genome sequence of Verrucomicrobial strain HZ-65, isolated from freshwater.</title>
        <authorList>
            <person name="Choi A."/>
        </authorList>
    </citation>
    <scope>NUCLEOTIDE SEQUENCE [LARGE SCALE GENOMIC DNA]</scope>
    <source>
        <strain evidence="2 3">HZ-65</strain>
    </source>
</reference>
<proteinExistence type="predicted"/>
<organism evidence="2 3">
    <name type="scientific">Nibricoccus aquaticus</name>
    <dbReference type="NCBI Taxonomy" id="2576891"/>
    <lineage>
        <taxon>Bacteria</taxon>
        <taxon>Pseudomonadati</taxon>
        <taxon>Verrucomicrobiota</taxon>
        <taxon>Opitutia</taxon>
        <taxon>Opitutales</taxon>
        <taxon>Opitutaceae</taxon>
        <taxon>Nibricoccus</taxon>
    </lineage>
</organism>
<dbReference type="Proteomes" id="UP000217265">
    <property type="component" value="Chromosome"/>
</dbReference>
<dbReference type="AlphaFoldDB" id="A0A290Q618"/>
<keyword evidence="1" id="KW-0732">Signal</keyword>